<gene>
    <name evidence="1" type="ORF">Vadar_023675</name>
</gene>
<dbReference type="Proteomes" id="UP000828048">
    <property type="component" value="Chromosome 10"/>
</dbReference>
<name>A0ACB7XK83_9ERIC</name>
<evidence type="ECO:0000313" key="2">
    <source>
        <dbReference type="Proteomes" id="UP000828048"/>
    </source>
</evidence>
<accession>A0ACB7XK83</accession>
<reference evidence="1 2" key="1">
    <citation type="journal article" date="2021" name="Hortic Res">
        <title>High-quality reference genome and annotation aids understanding of berry development for evergreen blueberry (Vaccinium darrowii).</title>
        <authorList>
            <person name="Yu J."/>
            <person name="Hulse-Kemp A.M."/>
            <person name="Babiker E."/>
            <person name="Staton M."/>
        </authorList>
    </citation>
    <scope>NUCLEOTIDE SEQUENCE [LARGE SCALE GENOMIC DNA]</scope>
    <source>
        <strain evidence="2">cv. NJ 8807/NJ 8810</strain>
        <tissue evidence="1">Young leaf</tissue>
    </source>
</reference>
<proteinExistence type="predicted"/>
<keyword evidence="2" id="KW-1185">Reference proteome</keyword>
<protein>
    <submittedName>
        <fullName evidence="1">Uncharacterized protein</fullName>
    </submittedName>
</protein>
<organism evidence="1 2">
    <name type="scientific">Vaccinium darrowii</name>
    <dbReference type="NCBI Taxonomy" id="229202"/>
    <lineage>
        <taxon>Eukaryota</taxon>
        <taxon>Viridiplantae</taxon>
        <taxon>Streptophyta</taxon>
        <taxon>Embryophyta</taxon>
        <taxon>Tracheophyta</taxon>
        <taxon>Spermatophyta</taxon>
        <taxon>Magnoliopsida</taxon>
        <taxon>eudicotyledons</taxon>
        <taxon>Gunneridae</taxon>
        <taxon>Pentapetalae</taxon>
        <taxon>asterids</taxon>
        <taxon>Ericales</taxon>
        <taxon>Ericaceae</taxon>
        <taxon>Vaccinioideae</taxon>
        <taxon>Vaccinieae</taxon>
        <taxon>Vaccinium</taxon>
    </lineage>
</organism>
<comment type="caution">
    <text evidence="1">The sequence shown here is derived from an EMBL/GenBank/DDBJ whole genome shotgun (WGS) entry which is preliminary data.</text>
</comment>
<dbReference type="EMBL" id="CM037160">
    <property type="protein sequence ID" value="KAH7840943.1"/>
    <property type="molecule type" value="Genomic_DNA"/>
</dbReference>
<sequence>MFQIIILLLWLTTTESVAEYPVAKPGCQATCGNIDIPYPFGIGPNCTFADSFAVTCKDSLKPFINSINLKLEVLQISIENGTVQFNNPVTTSNCLSGLNGREVNLTGTPFSFSATYNRFAATGCNNFALMEGEEDIITGCISNCGGSSPSGACQTTIPPSLRYINATVDNFKPDSSHSADRCRNAFMVDYQWFSNIDISAARDLKYVPAVLDWGYNGTCNENARFCGANAHCSNNYTFNGSQCYCNRGYEGNPYLPSGCKDIDECSDPFLNMCRPSFSCSNVPGGFNCTCPDGSLSVGPYIYCLELPNNGNSRTKVIIAGTCSGLGVLLLLICSWLLMSNGAFASGKQSCPDVEYATDDLLTGPWEAAFSSIGSFYSSSVYPASVA</sequence>
<evidence type="ECO:0000313" key="1">
    <source>
        <dbReference type="EMBL" id="KAH7840943.1"/>
    </source>
</evidence>